<evidence type="ECO:0000256" key="11">
    <source>
        <dbReference type="PIRNR" id="PIRNR002412"/>
    </source>
</evidence>
<dbReference type="GO" id="GO:0005777">
    <property type="term" value="C:peroxisome"/>
    <property type="evidence" value="ECO:0007669"/>
    <property type="project" value="TreeGrafter"/>
</dbReference>
<keyword evidence="18" id="KW-1185">Reference proteome</keyword>
<dbReference type="CTD" id="553674"/>
<feature type="region of interest" description="Disordered" evidence="14">
    <location>
        <begin position="162"/>
        <end position="388"/>
    </location>
</feature>
<dbReference type="GO" id="GO:0016020">
    <property type="term" value="C:membrane"/>
    <property type="evidence" value="ECO:0007669"/>
    <property type="project" value="UniProtKB-SubCell"/>
</dbReference>
<evidence type="ECO:0000256" key="6">
    <source>
        <dbReference type="ARBA" id="ARBA00023006"/>
    </source>
</evidence>
<keyword evidence="8 11" id="KW-0446">Lipid-binding</keyword>
<dbReference type="GO" id="GO:0000425">
    <property type="term" value="P:pexophagy"/>
    <property type="evidence" value="ECO:0007669"/>
    <property type="project" value="InterPro"/>
</dbReference>
<dbReference type="RefSeq" id="XP_019745132.1">
    <property type="nucleotide sequence ID" value="XM_019889573.1"/>
</dbReference>
<evidence type="ECO:0000256" key="4">
    <source>
        <dbReference type="ARBA" id="ARBA00022692"/>
    </source>
</evidence>
<comment type="similarity">
    <text evidence="2">Belongs to the ATG37 family.</text>
</comment>
<dbReference type="SUPFAM" id="SSF47027">
    <property type="entry name" value="Acyl-CoA binding protein"/>
    <property type="match status" value="1"/>
</dbReference>
<dbReference type="InterPro" id="IPR022408">
    <property type="entry name" value="Acyl-CoA-binding_prot_CS"/>
</dbReference>
<name>A0A3Q2YZL6_HIPCM</name>
<keyword evidence="5 15" id="KW-1133">Transmembrane helix</keyword>
<feature type="compositionally biased region" description="Gly residues" evidence="14">
    <location>
        <begin position="366"/>
        <end position="378"/>
    </location>
</feature>
<dbReference type="STRING" id="109280.ENSHCOP00000023739"/>
<evidence type="ECO:0000259" key="16">
    <source>
        <dbReference type="PROSITE" id="PS51228"/>
    </source>
</evidence>
<feature type="compositionally biased region" description="Basic residues" evidence="14">
    <location>
        <begin position="195"/>
        <end position="208"/>
    </location>
</feature>
<protein>
    <recommendedName>
        <fullName evidence="11">Acyl-CoA-binding domain-containing protein 5</fullName>
    </recommendedName>
</protein>
<comment type="function">
    <text evidence="10">Acyl-CoA binding protein which acts as the peroxisome receptor for pexophagy but is dispensable for aggrephagy and nonselective autophagy. Binds medium- and long-chain acyl-CoA esters.</text>
</comment>
<dbReference type="Proteomes" id="UP000264820">
    <property type="component" value="Unplaced"/>
</dbReference>
<dbReference type="Gene3D" id="1.20.80.10">
    <property type="match status" value="1"/>
</dbReference>
<dbReference type="PROSITE" id="PS51228">
    <property type="entry name" value="ACB_2"/>
    <property type="match status" value="1"/>
</dbReference>
<dbReference type="InterPro" id="IPR016347">
    <property type="entry name" value="ACBD5"/>
</dbReference>
<reference evidence="17" key="1">
    <citation type="submission" date="2025-05" db="UniProtKB">
        <authorList>
            <consortium name="Ensembl"/>
        </authorList>
    </citation>
    <scope>IDENTIFICATION</scope>
</reference>
<keyword evidence="3 11" id="KW-0813">Transport</keyword>
<dbReference type="OrthoDB" id="71307at2759"/>
<dbReference type="PANTHER" id="PTHR23310">
    <property type="entry name" value="ACYL-COA-BINDING PROTEIN, ACBP"/>
    <property type="match status" value="1"/>
</dbReference>
<keyword evidence="7 13" id="KW-0175">Coiled coil</keyword>
<evidence type="ECO:0000256" key="2">
    <source>
        <dbReference type="ARBA" id="ARBA00010310"/>
    </source>
</evidence>
<evidence type="ECO:0000256" key="10">
    <source>
        <dbReference type="ARBA" id="ARBA00025481"/>
    </source>
</evidence>
<dbReference type="GO" id="GO:0006631">
    <property type="term" value="P:fatty acid metabolic process"/>
    <property type="evidence" value="ECO:0007669"/>
    <property type="project" value="TreeGrafter"/>
</dbReference>
<sequence length="484" mass="52266">MEVAQSLGADEQTRLTQLRFDAAVKVIKSLPPDGSFQPSNDMMLKFYSYYKQATVGRCNIARPGFWDAVGKAKWDAWNSLGEMTKEEAMAAYVDEMKLILEGMPMTGEVEELLQILGPFYELVDERKKITQISDLSTGFSTTLSSVSSRNMAKSIVRTMEMNGTLDAGPAKPAPKDNKETSEEEDEDDEVSKASQPKKKASPRAHKAQNGKMANGVSHLTNGDHSLTPQDVPDAQPLLNGHPAAPPASEASEDVTGPAQLASDSDSEVYCDSVDQLGQDESTEQTRSLEDLDEEVEVEEDKEEPVDREDPQGVPQGIRCGGEDSDAGGSVTQRSRLNVEMPNSAVGGGRGSRSHGRGLGALKPTHGSGGDDNAGGGGGGERRAGAGTPVGNLNEQIVAALAQLQEDMQSVLERLHTLEALAATQARSTVMPPVHPSTPANKNSLRPSWWPFDISPSSLAFGVMWPFVVHWLIGLYVQRRRRRLN</sequence>
<dbReference type="AlphaFoldDB" id="A0A3Q2YZL6"/>
<dbReference type="KEGG" id="hcq:109527564"/>
<dbReference type="PRINTS" id="PR00689">
    <property type="entry name" value="ACOABINDINGP"/>
</dbReference>
<feature type="binding site" evidence="12">
    <location>
        <begin position="47"/>
        <end position="51"/>
    </location>
    <ligand>
        <name>an acyl-CoA</name>
        <dbReference type="ChEBI" id="CHEBI:58342"/>
    </ligand>
</feature>
<dbReference type="GO" id="GO:0000062">
    <property type="term" value="F:fatty-acyl-CoA binding"/>
    <property type="evidence" value="ECO:0007669"/>
    <property type="project" value="InterPro"/>
</dbReference>
<proteinExistence type="inferred from homology"/>
<feature type="compositionally biased region" description="Acidic residues" evidence="14">
    <location>
        <begin position="290"/>
        <end position="306"/>
    </location>
</feature>
<dbReference type="Ensembl" id="ENSHCOT00000016265.1">
    <property type="protein sequence ID" value="ENSHCOP00000023734.1"/>
    <property type="gene ID" value="ENSHCOG00000012523.1"/>
</dbReference>
<dbReference type="Pfam" id="PF00887">
    <property type="entry name" value="ACBP"/>
    <property type="match status" value="1"/>
</dbReference>
<dbReference type="CDD" id="cd00435">
    <property type="entry name" value="ACBP"/>
    <property type="match status" value="1"/>
</dbReference>
<feature type="coiled-coil region" evidence="13">
    <location>
        <begin position="393"/>
        <end position="420"/>
    </location>
</feature>
<evidence type="ECO:0000256" key="7">
    <source>
        <dbReference type="ARBA" id="ARBA00023054"/>
    </source>
</evidence>
<evidence type="ECO:0000256" key="12">
    <source>
        <dbReference type="PIRSR" id="PIRSR002412-1"/>
    </source>
</evidence>
<comment type="subcellular location">
    <subcellularLocation>
        <location evidence="1">Membrane</location>
        <topology evidence="1">Single-pass membrane protein</topology>
    </subcellularLocation>
</comment>
<evidence type="ECO:0000256" key="5">
    <source>
        <dbReference type="ARBA" id="ARBA00022989"/>
    </source>
</evidence>
<accession>A0A3Q2YZL6</accession>
<dbReference type="Ensembl" id="ENSHCOT00000016271.1">
    <property type="protein sequence ID" value="ENSHCOP00000023739.1"/>
    <property type="gene ID" value="ENSHCOG00000012523.1"/>
</dbReference>
<dbReference type="PANTHER" id="PTHR23310:SF6">
    <property type="entry name" value="ACYL-COA-BINDING DOMAIN-CONTAINING PROTEIN 5"/>
    <property type="match status" value="1"/>
</dbReference>
<feature type="transmembrane region" description="Helical" evidence="15">
    <location>
        <begin position="458"/>
        <end position="476"/>
    </location>
</feature>
<feature type="binding site" evidence="12">
    <location>
        <position position="73"/>
    </location>
    <ligand>
        <name>an acyl-CoA</name>
        <dbReference type="ChEBI" id="CHEBI:58342"/>
    </ligand>
</feature>
<feature type="binding site" evidence="12">
    <location>
        <position position="92"/>
    </location>
    <ligand>
        <name>an acyl-CoA</name>
        <dbReference type="ChEBI" id="CHEBI:58342"/>
    </ligand>
</feature>
<evidence type="ECO:0000256" key="9">
    <source>
        <dbReference type="ARBA" id="ARBA00023136"/>
    </source>
</evidence>
<feature type="domain" description="ACB" evidence="16">
    <location>
        <begin position="16"/>
        <end position="105"/>
    </location>
</feature>
<evidence type="ECO:0000256" key="14">
    <source>
        <dbReference type="SAM" id="MobiDB-lite"/>
    </source>
</evidence>
<evidence type="ECO:0000256" key="8">
    <source>
        <dbReference type="ARBA" id="ARBA00023121"/>
    </source>
</evidence>
<evidence type="ECO:0000313" key="17">
    <source>
        <dbReference type="Ensembl" id="ENSHCOP00000023739.1"/>
    </source>
</evidence>
<evidence type="ECO:0000313" key="18">
    <source>
        <dbReference type="Proteomes" id="UP000264820"/>
    </source>
</evidence>
<keyword evidence="4 15" id="KW-0812">Transmembrane</keyword>
<dbReference type="InterPro" id="IPR014352">
    <property type="entry name" value="FERM/acyl-CoA-bd_prot_sf"/>
</dbReference>
<dbReference type="FunFam" id="1.20.80.10:FF:000010">
    <property type="entry name" value="Acyl-CoA-binding domain-containing protein 5"/>
    <property type="match status" value="1"/>
</dbReference>
<dbReference type="OMA" id="RNPSWWP"/>
<feature type="binding site" evidence="12">
    <location>
        <begin position="27"/>
        <end position="36"/>
    </location>
    <ligand>
        <name>an acyl-CoA</name>
        <dbReference type="ChEBI" id="CHEBI:58342"/>
    </ligand>
</feature>
<evidence type="ECO:0000256" key="13">
    <source>
        <dbReference type="SAM" id="Coils"/>
    </source>
</evidence>
<dbReference type="InterPro" id="IPR035984">
    <property type="entry name" value="Acyl-CoA-binding_sf"/>
</dbReference>
<evidence type="ECO:0000256" key="3">
    <source>
        <dbReference type="ARBA" id="ARBA00022448"/>
    </source>
</evidence>
<dbReference type="GeneID" id="109527564"/>
<keyword evidence="9 15" id="KW-0472">Membrane</keyword>
<evidence type="ECO:0000256" key="15">
    <source>
        <dbReference type="SAM" id="Phobius"/>
    </source>
</evidence>
<organism evidence="17 18">
    <name type="scientific">Hippocampus comes</name>
    <name type="common">Tiger tail seahorse</name>
    <dbReference type="NCBI Taxonomy" id="109280"/>
    <lineage>
        <taxon>Eukaryota</taxon>
        <taxon>Metazoa</taxon>
        <taxon>Chordata</taxon>
        <taxon>Craniata</taxon>
        <taxon>Vertebrata</taxon>
        <taxon>Euteleostomi</taxon>
        <taxon>Actinopterygii</taxon>
        <taxon>Neopterygii</taxon>
        <taxon>Teleostei</taxon>
        <taxon>Neoteleostei</taxon>
        <taxon>Acanthomorphata</taxon>
        <taxon>Syngnathiaria</taxon>
        <taxon>Syngnathiformes</taxon>
        <taxon>Syngnathoidei</taxon>
        <taxon>Syngnathidae</taxon>
        <taxon>Hippocampus</taxon>
    </lineage>
</organism>
<dbReference type="PROSITE" id="PS00880">
    <property type="entry name" value="ACB_1"/>
    <property type="match status" value="1"/>
</dbReference>
<feature type="compositionally biased region" description="Polar residues" evidence="14">
    <location>
        <begin position="217"/>
        <end position="228"/>
    </location>
</feature>
<dbReference type="InterPro" id="IPR000582">
    <property type="entry name" value="Acyl-CoA-binding_protein"/>
</dbReference>
<dbReference type="PIRSF" id="PIRSF002412">
    <property type="entry name" value="MA_DBI"/>
    <property type="match status" value="1"/>
</dbReference>
<keyword evidence="6" id="KW-0072">Autophagy</keyword>
<dbReference type="GeneTree" id="ENSGT00940000156350"/>
<evidence type="ECO:0000256" key="1">
    <source>
        <dbReference type="ARBA" id="ARBA00004167"/>
    </source>
</evidence>